<organism evidence="1 2">
    <name type="scientific">Asanoa ferruginea</name>
    <dbReference type="NCBI Taxonomy" id="53367"/>
    <lineage>
        <taxon>Bacteria</taxon>
        <taxon>Bacillati</taxon>
        <taxon>Actinomycetota</taxon>
        <taxon>Actinomycetes</taxon>
        <taxon>Micromonosporales</taxon>
        <taxon>Micromonosporaceae</taxon>
        <taxon>Asanoa</taxon>
    </lineage>
</organism>
<protein>
    <submittedName>
        <fullName evidence="1">Uncharacterized protein</fullName>
    </submittedName>
</protein>
<keyword evidence="2" id="KW-1185">Reference proteome</keyword>
<dbReference type="Proteomes" id="UP000256913">
    <property type="component" value="Unassembled WGS sequence"/>
</dbReference>
<dbReference type="AlphaFoldDB" id="A0A3D9ZKP2"/>
<dbReference type="EMBL" id="QUMQ01000001">
    <property type="protein sequence ID" value="REF97845.1"/>
    <property type="molecule type" value="Genomic_DNA"/>
</dbReference>
<evidence type="ECO:0000313" key="2">
    <source>
        <dbReference type="Proteomes" id="UP000256913"/>
    </source>
</evidence>
<comment type="caution">
    <text evidence="1">The sequence shown here is derived from an EMBL/GenBank/DDBJ whole genome shotgun (WGS) entry which is preliminary data.</text>
</comment>
<evidence type="ECO:0000313" key="1">
    <source>
        <dbReference type="EMBL" id="REF97845.1"/>
    </source>
</evidence>
<accession>A0A3D9ZKP2</accession>
<proteinExistence type="predicted"/>
<reference evidence="1 2" key="1">
    <citation type="submission" date="2018-08" db="EMBL/GenBank/DDBJ databases">
        <title>Sequencing the genomes of 1000 actinobacteria strains.</title>
        <authorList>
            <person name="Klenk H.-P."/>
        </authorList>
    </citation>
    <scope>NUCLEOTIDE SEQUENCE [LARGE SCALE GENOMIC DNA]</scope>
    <source>
        <strain evidence="1 2">DSM 44099</strain>
    </source>
</reference>
<name>A0A3D9ZKP2_9ACTN</name>
<gene>
    <name evidence="1" type="ORF">DFJ67_3852</name>
</gene>
<sequence length="78" mass="8350">MGDPRTDVDRFAWGWAHMQAGYTVGAHLGMYGPPKPVGARWCPSCPADASVLCEQFAGALRVLLEGPNPPQTVVVNNI</sequence>